<dbReference type="KEGG" id="rxy:Rxyl_0163"/>
<name>Q1AZN7_RUBXD</name>
<evidence type="ECO:0000313" key="2">
    <source>
        <dbReference type="Proteomes" id="UP000006637"/>
    </source>
</evidence>
<organism evidence="1 2">
    <name type="scientific">Rubrobacter xylanophilus (strain DSM 9941 / JCM 11954 / NBRC 16129 / PRD-1)</name>
    <dbReference type="NCBI Taxonomy" id="266117"/>
    <lineage>
        <taxon>Bacteria</taxon>
        <taxon>Bacillati</taxon>
        <taxon>Actinomycetota</taxon>
        <taxon>Rubrobacteria</taxon>
        <taxon>Rubrobacterales</taxon>
        <taxon>Rubrobacteraceae</taxon>
        <taxon>Rubrobacter</taxon>
    </lineage>
</organism>
<evidence type="ECO:0000313" key="1">
    <source>
        <dbReference type="EMBL" id="ABG03141.1"/>
    </source>
</evidence>
<dbReference type="Proteomes" id="UP000006637">
    <property type="component" value="Chromosome"/>
</dbReference>
<gene>
    <name evidence="1" type="ordered locus">Rxyl_0163</name>
</gene>
<proteinExistence type="predicted"/>
<dbReference type="RefSeq" id="WP_011563159.1">
    <property type="nucleotide sequence ID" value="NC_008148.1"/>
</dbReference>
<dbReference type="EMBL" id="CP000386">
    <property type="protein sequence ID" value="ABG03141.1"/>
    <property type="molecule type" value="Genomic_DNA"/>
</dbReference>
<sequence length="137" mass="15024">MILTHEYIRHRSGYAFGAGCCWIRIYRGGPGDAPVVICEEVPGSGASVSEMSSQLAAEVIRDHFAGGLPDLPRPLLWIERRPARRGRRERYFLLTFPSYTPKPEAPGFVRRVTLGPPEREPLAAEEVAALTGGAPVP</sequence>
<dbReference type="OrthoDB" id="5243422at2"/>
<keyword evidence="2" id="KW-1185">Reference proteome</keyword>
<reference evidence="1 2" key="1">
    <citation type="submission" date="2006-06" db="EMBL/GenBank/DDBJ databases">
        <title>Complete sequence of Rubrobacter xylanophilus DSM 9941.</title>
        <authorList>
            <consortium name="US DOE Joint Genome Institute"/>
            <person name="Copeland A."/>
            <person name="Lucas S."/>
            <person name="Lapidus A."/>
            <person name="Barry K."/>
            <person name="Detter J.C."/>
            <person name="Glavina del Rio T."/>
            <person name="Hammon N."/>
            <person name="Israni S."/>
            <person name="Dalin E."/>
            <person name="Tice H."/>
            <person name="Pitluck S."/>
            <person name="Munk A.C."/>
            <person name="Brettin T."/>
            <person name="Bruce D."/>
            <person name="Han C."/>
            <person name="Tapia R."/>
            <person name="Gilna P."/>
            <person name="Schmutz J."/>
            <person name="Larimer F."/>
            <person name="Land M."/>
            <person name="Hauser L."/>
            <person name="Kyrpides N."/>
            <person name="Lykidis A."/>
            <person name="da Costa M.S."/>
            <person name="Rainey F.A."/>
            <person name="Empadinhas N."/>
            <person name="Jolivet E."/>
            <person name="Battista J.R."/>
            <person name="Richardson P."/>
        </authorList>
    </citation>
    <scope>NUCLEOTIDE SEQUENCE [LARGE SCALE GENOMIC DNA]</scope>
    <source>
        <strain evidence="2">DSM 9941 / JCM 11954 / NBRC 16129 / PRD-1</strain>
    </source>
</reference>
<accession>Q1AZN7</accession>
<dbReference type="AlphaFoldDB" id="Q1AZN7"/>
<protein>
    <submittedName>
        <fullName evidence="1">Uncharacterized protein</fullName>
    </submittedName>
</protein>
<dbReference type="STRING" id="266117.Rxyl_0163"/>
<dbReference type="HOGENOM" id="CLU_1915558_0_0_11"/>